<dbReference type="SUPFAM" id="SSF47413">
    <property type="entry name" value="lambda repressor-like DNA-binding domains"/>
    <property type="match status" value="1"/>
</dbReference>
<dbReference type="Pfam" id="PF01381">
    <property type="entry name" value="HTH_3"/>
    <property type="match status" value="1"/>
</dbReference>
<dbReference type="RefSeq" id="WP_311788480.1">
    <property type="nucleotide sequence ID" value="NZ_JALDYY010000016.1"/>
</dbReference>
<gene>
    <name evidence="3" type="ORF">MRS75_16895</name>
</gene>
<dbReference type="EMBL" id="JALDYZ010000010">
    <property type="protein sequence ID" value="MDI7923758.1"/>
    <property type="molecule type" value="Genomic_DNA"/>
</dbReference>
<feature type="domain" description="HTH cro/C1-type" evidence="2">
    <location>
        <begin position="17"/>
        <end position="71"/>
    </location>
</feature>
<name>A0AAE3U4T5_9HYPH</name>
<dbReference type="Proteomes" id="UP001161580">
    <property type="component" value="Unassembled WGS sequence"/>
</dbReference>
<dbReference type="InterPro" id="IPR001387">
    <property type="entry name" value="Cro/C1-type_HTH"/>
</dbReference>
<dbReference type="SMART" id="SM00530">
    <property type="entry name" value="HTH_XRE"/>
    <property type="match status" value="1"/>
</dbReference>
<proteinExistence type="predicted"/>
<organism evidence="3 4">
    <name type="scientific">Ferirhizobium litorale</name>
    <dbReference type="NCBI Taxonomy" id="2927786"/>
    <lineage>
        <taxon>Bacteria</taxon>
        <taxon>Pseudomonadati</taxon>
        <taxon>Pseudomonadota</taxon>
        <taxon>Alphaproteobacteria</taxon>
        <taxon>Hyphomicrobiales</taxon>
        <taxon>Rhizobiaceae</taxon>
        <taxon>Ferirhizobium</taxon>
    </lineage>
</organism>
<dbReference type="GO" id="GO:0003677">
    <property type="term" value="F:DNA binding"/>
    <property type="evidence" value="ECO:0007669"/>
    <property type="project" value="UniProtKB-KW"/>
</dbReference>
<comment type="caution">
    <text evidence="3">The sequence shown here is derived from an EMBL/GenBank/DDBJ whole genome shotgun (WGS) entry which is preliminary data.</text>
</comment>
<evidence type="ECO:0000256" key="1">
    <source>
        <dbReference type="ARBA" id="ARBA00023125"/>
    </source>
</evidence>
<reference evidence="3" key="1">
    <citation type="submission" date="2022-03" db="EMBL/GenBank/DDBJ databases">
        <title>Fererhizobium litorale gen. nov., sp. nov., isolated from sandy sediments of the Sea of Japan seashore.</title>
        <authorList>
            <person name="Romanenko L."/>
            <person name="Kurilenko V."/>
            <person name="Otstavnykh N."/>
            <person name="Svetashev V."/>
            <person name="Tekutyeva L."/>
            <person name="Isaeva M."/>
            <person name="Mikhailov V."/>
        </authorList>
    </citation>
    <scope>NUCLEOTIDE SEQUENCE</scope>
    <source>
        <strain evidence="3">KMM 9576</strain>
    </source>
</reference>
<keyword evidence="1" id="KW-0238">DNA-binding</keyword>
<accession>A0AAE3U4T5</accession>
<dbReference type="PANTHER" id="PTHR46558:SF4">
    <property type="entry name" value="DNA-BIDING PHAGE PROTEIN"/>
    <property type="match status" value="1"/>
</dbReference>
<evidence type="ECO:0000313" key="4">
    <source>
        <dbReference type="Proteomes" id="UP001161580"/>
    </source>
</evidence>
<dbReference type="Gene3D" id="1.10.260.40">
    <property type="entry name" value="lambda repressor-like DNA-binding domains"/>
    <property type="match status" value="1"/>
</dbReference>
<evidence type="ECO:0000259" key="2">
    <source>
        <dbReference type="PROSITE" id="PS50943"/>
    </source>
</evidence>
<dbReference type="InterPro" id="IPR010982">
    <property type="entry name" value="Lambda_DNA-bd_dom_sf"/>
</dbReference>
<evidence type="ECO:0000313" key="3">
    <source>
        <dbReference type="EMBL" id="MDI7923758.1"/>
    </source>
</evidence>
<protein>
    <submittedName>
        <fullName evidence="3">Helix-turn-helix domain-containing protein</fullName>
    </submittedName>
</protein>
<dbReference type="AlphaFoldDB" id="A0AAE3U4T5"/>
<dbReference type="PANTHER" id="PTHR46558">
    <property type="entry name" value="TRACRIPTIONAL REGULATORY PROTEIN-RELATED-RELATED"/>
    <property type="match status" value="1"/>
</dbReference>
<sequence length="134" mass="14249">MLQKTPDAVDVTVGRNVRLLRVQRGVSQEKLGEALGITFQQIQKYEKGTNRISSSKLSAIADYFNVDVASLFSGTGSSGQGGALIPFSAEAISVAQAYDSIQSAKVRQAVRNLIRKLSADGGSLDSFPVGQDTQ</sequence>
<dbReference type="PROSITE" id="PS50943">
    <property type="entry name" value="HTH_CROC1"/>
    <property type="match status" value="1"/>
</dbReference>
<keyword evidence="4" id="KW-1185">Reference proteome</keyword>
<dbReference type="CDD" id="cd00093">
    <property type="entry name" value="HTH_XRE"/>
    <property type="match status" value="1"/>
</dbReference>